<evidence type="ECO:0000313" key="2">
    <source>
        <dbReference type="EMBL" id="WZB87855.1"/>
    </source>
</evidence>
<accession>A0ABZ2UU17</accession>
<protein>
    <submittedName>
        <fullName evidence="2">Uncharacterized protein</fullName>
    </submittedName>
</protein>
<organism evidence="2 3">
    <name type="scientific">Okeanomitos corallinicola TIOX110</name>
    <dbReference type="NCBI Taxonomy" id="3133117"/>
    <lineage>
        <taxon>Bacteria</taxon>
        <taxon>Bacillati</taxon>
        <taxon>Cyanobacteriota</taxon>
        <taxon>Cyanophyceae</taxon>
        <taxon>Nostocales</taxon>
        <taxon>Aphanizomenonaceae</taxon>
        <taxon>Okeanomitos</taxon>
    </lineage>
</organism>
<reference evidence="2 3" key="1">
    <citation type="submission" date="2024-04" db="EMBL/GenBank/DDBJ databases">
        <title>Okeanomitos corallinicola gen. &amp; sp. nov. (Nostocales, Cyanobacteria), a new toxic marine heterocyst-forming cyanobacterium from a coral reef.</title>
        <authorList>
            <person name="Li H."/>
            <person name="Li R."/>
            <person name="Kang J."/>
            <person name="Hii K.S."/>
            <person name="Mohamed H.F."/>
            <person name="Xu X."/>
            <person name="Luo Z."/>
        </authorList>
    </citation>
    <scope>NUCLEOTIDE SEQUENCE [LARGE SCALE GENOMIC DNA]</scope>
    <source>
        <strain evidence="2 3">TIOX110</strain>
    </source>
</reference>
<feature type="compositionally biased region" description="Polar residues" evidence="1">
    <location>
        <begin position="23"/>
        <end position="33"/>
    </location>
</feature>
<evidence type="ECO:0000256" key="1">
    <source>
        <dbReference type="SAM" id="MobiDB-lite"/>
    </source>
</evidence>
<evidence type="ECO:0000313" key="3">
    <source>
        <dbReference type="Proteomes" id="UP001483337"/>
    </source>
</evidence>
<dbReference type="EMBL" id="CP150886">
    <property type="protein sequence ID" value="WZB87855.1"/>
    <property type="molecule type" value="Genomic_DNA"/>
</dbReference>
<gene>
    <name evidence="2" type="ORF">WJM97_21260</name>
</gene>
<dbReference type="Proteomes" id="UP001483337">
    <property type="component" value="Chromosome"/>
</dbReference>
<sequence length="195" mass="21829">MLNQAHKLDQLQTLAETQERTESSVTKKSINISNGPNAVDKDTYTEQRFLPECIRLNFDELKAFETLHDQFKNWGIIFDNCLVIQPSNPAFPSESGSKVVMASPKSGLLEINFLRPVNWVSGLVTSSQRLVISAYDQNGELLDESVLPKANLANSDSDIPPNTMLSVSAENISKVKFFCFDGNFTLDEFRFCISN</sequence>
<dbReference type="RefSeq" id="WP_353930766.1">
    <property type="nucleotide sequence ID" value="NZ_CP150886.1"/>
</dbReference>
<feature type="region of interest" description="Disordered" evidence="1">
    <location>
        <begin position="1"/>
        <end position="33"/>
    </location>
</feature>
<proteinExistence type="predicted"/>
<name>A0ABZ2UU17_9CYAN</name>
<keyword evidence="3" id="KW-1185">Reference proteome</keyword>